<organism evidence="2">
    <name type="scientific">Oryza brachyantha</name>
    <name type="common">malo sina</name>
    <dbReference type="NCBI Taxonomy" id="4533"/>
    <lineage>
        <taxon>Eukaryota</taxon>
        <taxon>Viridiplantae</taxon>
        <taxon>Streptophyta</taxon>
        <taxon>Embryophyta</taxon>
        <taxon>Tracheophyta</taxon>
        <taxon>Spermatophyta</taxon>
        <taxon>Magnoliopsida</taxon>
        <taxon>Liliopsida</taxon>
        <taxon>Poales</taxon>
        <taxon>Poaceae</taxon>
        <taxon>BOP clade</taxon>
        <taxon>Oryzoideae</taxon>
        <taxon>Oryzeae</taxon>
        <taxon>Oryzinae</taxon>
        <taxon>Oryza</taxon>
    </lineage>
</organism>
<accession>J3LDR8</accession>
<keyword evidence="3" id="KW-1185">Reference proteome</keyword>
<feature type="region of interest" description="Disordered" evidence="1">
    <location>
        <begin position="165"/>
        <end position="198"/>
    </location>
</feature>
<feature type="compositionally biased region" description="Low complexity" evidence="1">
    <location>
        <begin position="176"/>
        <end position="191"/>
    </location>
</feature>
<name>J3LDR8_ORYBR</name>
<dbReference type="EnsemblPlants" id="OB02G27850.1">
    <property type="protein sequence ID" value="OB02G27850.1"/>
    <property type="gene ID" value="OB02G27850"/>
</dbReference>
<proteinExistence type="predicted"/>
<evidence type="ECO:0000313" key="3">
    <source>
        <dbReference type="Proteomes" id="UP000006038"/>
    </source>
</evidence>
<dbReference type="HOGENOM" id="CLU_1043411_0_0_1"/>
<dbReference type="Proteomes" id="UP000006038">
    <property type="component" value="Unassembled WGS sequence"/>
</dbReference>
<reference evidence="2" key="1">
    <citation type="submission" date="2013-04" db="UniProtKB">
        <authorList>
            <consortium name="EnsemblPlants"/>
        </authorList>
    </citation>
    <scope>IDENTIFICATION</scope>
</reference>
<protein>
    <submittedName>
        <fullName evidence="2">Uncharacterized protein</fullName>
    </submittedName>
</protein>
<dbReference type="Gramene" id="OB02G27850.1">
    <property type="protein sequence ID" value="OB02G27850.1"/>
    <property type="gene ID" value="OB02G27850"/>
</dbReference>
<sequence>MNDDTVGAVVVERVDRAIDRKDCPKSSLLWLRLLQSDLEPDPRRAVRCGPQLLARALDDLDSIGDDAWRNGVGIGSSKGELPPPVLESGVCTEDGGVLEREQTPLYTEDGGVLEREQTPLYTEDGGVLEREQTPLYTEDGGVLEREQTPLHLRAAVRAVCSIRASTTSSTGSPALTPSSSVSRATPPVVAAPRPPLGSRYVAPQQRRQWKWRPVGRGVGKVKIGGKKMNLMSGSHVQMGREIENMNGSNFINLSGTTTNRRIVKIFI</sequence>
<dbReference type="AlphaFoldDB" id="J3LDR8"/>
<feature type="compositionally biased region" description="Polar residues" evidence="1">
    <location>
        <begin position="165"/>
        <end position="175"/>
    </location>
</feature>
<evidence type="ECO:0000256" key="1">
    <source>
        <dbReference type="SAM" id="MobiDB-lite"/>
    </source>
</evidence>
<evidence type="ECO:0000313" key="2">
    <source>
        <dbReference type="EnsemblPlants" id="OB02G27850.1"/>
    </source>
</evidence>